<gene>
    <name evidence="1" type="ORF">V1478_008837</name>
</gene>
<protein>
    <submittedName>
        <fullName evidence="1">Uncharacterized protein</fullName>
    </submittedName>
</protein>
<proteinExistence type="predicted"/>
<name>A0ABD2AUN0_VESSQ</name>
<accession>A0ABD2AUN0</accession>
<comment type="caution">
    <text evidence="1">The sequence shown here is derived from an EMBL/GenBank/DDBJ whole genome shotgun (WGS) entry which is preliminary data.</text>
</comment>
<evidence type="ECO:0000313" key="1">
    <source>
        <dbReference type="EMBL" id="KAL2724324.1"/>
    </source>
</evidence>
<organism evidence="1 2">
    <name type="scientific">Vespula squamosa</name>
    <name type="common">Southern yellow jacket</name>
    <name type="synonym">Wasp</name>
    <dbReference type="NCBI Taxonomy" id="30214"/>
    <lineage>
        <taxon>Eukaryota</taxon>
        <taxon>Metazoa</taxon>
        <taxon>Ecdysozoa</taxon>
        <taxon>Arthropoda</taxon>
        <taxon>Hexapoda</taxon>
        <taxon>Insecta</taxon>
        <taxon>Pterygota</taxon>
        <taxon>Neoptera</taxon>
        <taxon>Endopterygota</taxon>
        <taxon>Hymenoptera</taxon>
        <taxon>Apocrita</taxon>
        <taxon>Aculeata</taxon>
        <taxon>Vespoidea</taxon>
        <taxon>Vespidae</taxon>
        <taxon>Vespinae</taxon>
        <taxon>Vespula</taxon>
    </lineage>
</organism>
<dbReference type="AlphaFoldDB" id="A0ABD2AUN0"/>
<sequence>MLREFKTFHFADMEIVGGKKGIPKIRFDLLKCFHSDVSPNIRYLSYHITFLIIVDNIEWSIGLECYRNHDGLRVCRSMLQIWARLIDGRRLSMKEYTVKVQREVFNGRSRSVVQEENLSSSWKIYSVRATPTGRRPDTLAAPSLGGFVGLASMIYELYSISGVIEEPSVLDRSRRESSWFFTSICGNT</sequence>
<evidence type="ECO:0000313" key="2">
    <source>
        <dbReference type="Proteomes" id="UP001607302"/>
    </source>
</evidence>
<keyword evidence="2" id="KW-1185">Reference proteome</keyword>
<dbReference type="EMBL" id="JAUDFV010000139">
    <property type="protein sequence ID" value="KAL2724324.1"/>
    <property type="molecule type" value="Genomic_DNA"/>
</dbReference>
<reference evidence="1 2" key="1">
    <citation type="journal article" date="2024" name="Ann. Entomol. Soc. Am.">
        <title>Genomic analyses of the southern and eastern yellowjacket wasps (Hymenoptera: Vespidae) reveal evolutionary signatures of social life.</title>
        <authorList>
            <person name="Catto M.A."/>
            <person name="Caine P.B."/>
            <person name="Orr S.E."/>
            <person name="Hunt B.G."/>
            <person name="Goodisman M.A.D."/>
        </authorList>
    </citation>
    <scope>NUCLEOTIDE SEQUENCE [LARGE SCALE GENOMIC DNA]</scope>
    <source>
        <strain evidence="1">233</strain>
        <tissue evidence="1">Head and thorax</tissue>
    </source>
</reference>
<dbReference type="Proteomes" id="UP001607302">
    <property type="component" value="Unassembled WGS sequence"/>
</dbReference>